<keyword evidence="2" id="KW-0378">Hydrolase</keyword>
<dbReference type="PANTHER" id="PTHR47961:SF6">
    <property type="entry name" value="DNA-DIRECTED DNA POLYMERASE"/>
    <property type="match status" value="1"/>
</dbReference>
<dbReference type="Gene3D" id="3.40.50.300">
    <property type="entry name" value="P-loop containing nucleotide triphosphate hydrolases"/>
    <property type="match status" value="1"/>
</dbReference>
<keyword evidence="4" id="KW-0067">ATP-binding</keyword>
<evidence type="ECO:0000259" key="5">
    <source>
        <dbReference type="PROSITE" id="PS51194"/>
    </source>
</evidence>
<accession>A0ABX9QN01</accession>
<dbReference type="EMBL" id="RAWI01000031">
    <property type="protein sequence ID" value="RKI14188.1"/>
    <property type="molecule type" value="Genomic_DNA"/>
</dbReference>
<evidence type="ECO:0000313" key="7">
    <source>
        <dbReference type="EMBL" id="RKI14188.1"/>
    </source>
</evidence>
<dbReference type="PANTHER" id="PTHR47961">
    <property type="entry name" value="DNA POLYMERASE THETA, PUTATIVE (AFU_ORTHOLOGUE AFUA_1G05260)-RELATED"/>
    <property type="match status" value="1"/>
</dbReference>
<keyword evidence="8" id="KW-1185">Reference proteome</keyword>
<evidence type="ECO:0000256" key="1">
    <source>
        <dbReference type="ARBA" id="ARBA00022741"/>
    </source>
</evidence>
<feature type="domain" description="Helicase C-terminal" evidence="5">
    <location>
        <begin position="135"/>
        <end position="294"/>
    </location>
</feature>
<evidence type="ECO:0000256" key="2">
    <source>
        <dbReference type="ARBA" id="ARBA00022801"/>
    </source>
</evidence>
<dbReference type="PROSITE" id="PS51194">
    <property type="entry name" value="HELICASE_CTER"/>
    <property type="match status" value="1"/>
</dbReference>
<dbReference type="InterPro" id="IPR001650">
    <property type="entry name" value="Helicase_C-like"/>
</dbReference>
<dbReference type="SUPFAM" id="SSF52540">
    <property type="entry name" value="P-loop containing nucleoside triphosphate hydrolases"/>
    <property type="match status" value="1"/>
</dbReference>
<reference evidence="6 8" key="1">
    <citation type="submission" date="2018-09" db="EMBL/GenBank/DDBJ databases">
        <authorList>
            <person name="Livingstone P.G."/>
            <person name="Whitworth D.E."/>
        </authorList>
    </citation>
    <scope>NUCLEOTIDE SEQUENCE [LARGE SCALE GENOMIC DNA]</scope>
    <source>
        <strain evidence="6 8">CA031B</strain>
    </source>
</reference>
<dbReference type="InterPro" id="IPR050474">
    <property type="entry name" value="Hel308_SKI2-like"/>
</dbReference>
<gene>
    <name evidence="6" type="ORF">D7Y13_06525</name>
    <name evidence="7" type="ORF">D7Y13_06540</name>
</gene>
<dbReference type="Pfam" id="PF00271">
    <property type="entry name" value="Helicase_C"/>
    <property type="match status" value="1"/>
</dbReference>
<evidence type="ECO:0000313" key="8">
    <source>
        <dbReference type="Proteomes" id="UP000278907"/>
    </source>
</evidence>
<organism evidence="6 8">
    <name type="scientific">Corallococcus praedator</name>
    <dbReference type="NCBI Taxonomy" id="2316724"/>
    <lineage>
        <taxon>Bacteria</taxon>
        <taxon>Pseudomonadati</taxon>
        <taxon>Myxococcota</taxon>
        <taxon>Myxococcia</taxon>
        <taxon>Myxococcales</taxon>
        <taxon>Cystobacterineae</taxon>
        <taxon>Myxococcaceae</taxon>
        <taxon>Corallococcus</taxon>
    </lineage>
</organism>
<dbReference type="InterPro" id="IPR027417">
    <property type="entry name" value="P-loop_NTPase"/>
</dbReference>
<dbReference type="SMART" id="SM00490">
    <property type="entry name" value="HELICc"/>
    <property type="match status" value="1"/>
</dbReference>
<name>A0ABX9QN01_9BACT</name>
<dbReference type="Proteomes" id="UP000278907">
    <property type="component" value="Unassembled WGS sequence"/>
</dbReference>
<keyword evidence="1" id="KW-0547">Nucleotide-binding</keyword>
<comment type="caution">
    <text evidence="6">The sequence shown here is derived from an EMBL/GenBank/DDBJ whole genome shotgun (WGS) entry which is preliminary data.</text>
</comment>
<protein>
    <recommendedName>
        <fullName evidence="5">Helicase C-terminal domain-containing protein</fullName>
    </recommendedName>
</protein>
<sequence>MLLHTAVSRVREVFPRALIHFASPLAENPGFLLSEFSLERDGEFFTTEESPVSQTLIILSEIERMPQQVGVRVLGTRGLLNVSSTTINRRFRGVRNKIAAAALTFTGAAETSIIYANDAHSAEEVAKAIAAGLPEIEPVEEELQELIDFMQNHIHRSYALIEVLRRGVAYHYGAMPHVVRARIEDLVRTGKIRFVCCTSTLLQGVNLPAKNLFVQQPMRGRKKPMSSGDFWNLAGRAGRLRYTFTGNVWCLENEQWAEEAISASRLRKIRSSFRETLTIDAKFQKILDAINDPSLPSEHEATKLGEQAFSKVVSEYSLTGISLADSQFSSEGTRKRLLELDVRCRDVVKEVVEKVGVPSDLLRRSGTVSPWKIRDLWQLFTDVEDIQSMFPPDPRAVQAARKIQALFKRLDDVFFRTENESYKYFGALACRWCLGDSLRELISNRITYYSIPDTQTNTAIRDLLEALERDLHYKYVKYLRVYNETLAAFLQASGKGDLVASLVPLHFYIEFGASDKTTLSLIAAGLSRMTALLLMSATRWPRALDRDDLMQKIQELDLATLQLPELCRQEIRSLFKSTSRVHAR</sequence>
<keyword evidence="3" id="KW-0347">Helicase</keyword>
<dbReference type="EMBL" id="RAWI01000031">
    <property type="protein sequence ID" value="RKI14187.1"/>
    <property type="molecule type" value="Genomic_DNA"/>
</dbReference>
<evidence type="ECO:0000313" key="6">
    <source>
        <dbReference type="EMBL" id="RKI14187.1"/>
    </source>
</evidence>
<evidence type="ECO:0000256" key="3">
    <source>
        <dbReference type="ARBA" id="ARBA00022806"/>
    </source>
</evidence>
<proteinExistence type="predicted"/>
<evidence type="ECO:0000256" key="4">
    <source>
        <dbReference type="ARBA" id="ARBA00022840"/>
    </source>
</evidence>